<gene>
    <name evidence="6" type="primary">RAD7_2</name>
    <name evidence="6" type="ORF">LTR78_005081</name>
</gene>
<keyword evidence="2" id="KW-0328">Glycosyltransferase</keyword>
<feature type="region of interest" description="Disordered" evidence="4">
    <location>
        <begin position="1"/>
        <end position="25"/>
    </location>
</feature>
<evidence type="ECO:0000256" key="1">
    <source>
        <dbReference type="ARBA" id="ARBA00005664"/>
    </source>
</evidence>
<dbReference type="GO" id="GO:0006487">
    <property type="term" value="P:protein N-linked glycosylation"/>
    <property type="evidence" value="ECO:0007669"/>
    <property type="project" value="TreeGrafter"/>
</dbReference>
<evidence type="ECO:0000256" key="5">
    <source>
        <dbReference type="SAM" id="Phobius"/>
    </source>
</evidence>
<keyword evidence="6" id="KW-0238">DNA-binding</keyword>
<protein>
    <submittedName>
        <fullName evidence="6">UV-damaged DNA-binding protein rad7</fullName>
    </submittedName>
</protein>
<comment type="caution">
    <text evidence="6">The sequence shown here is derived from an EMBL/GenBank/DDBJ whole genome shotgun (WGS) entry which is preliminary data.</text>
</comment>
<dbReference type="FunFam" id="3.90.550.10:FF:000149">
    <property type="entry name" value="Alpha-1,6-mannosyltransferase subunit"/>
    <property type="match status" value="1"/>
</dbReference>
<sequence length="325" mass="37125">MPGMQFPYPRKTSSPTSPYAPSRSAYPRRRRSLRALLPYILGGVALIWLLIYLFSDSSSSTSGARPPPGTPEVVIVTTLDPHLSASYRNNIIENRKDYAARHGYTTFFPNTTDYDLMPNTPLSWSTIPAIRHAMTLHPHTPWLWYLTSTALIMNPTQGLYQKVLDPRKIEELMITDQPVVPPDSVIRTFSHVRGERVDFILSQDHEGLAGGSIMVRSGEWAKYFLDAWFDPLYRSYNFQKAEGHALEHIVQWHGTILAKLALVKQRVVNSYTREVGGGKGDGIYQEGDFIANFHGCQRDTARNCEEEMGPLMSRWRELRDQERRR</sequence>
<keyword evidence="3" id="KW-0808">Transferase</keyword>
<dbReference type="GO" id="GO:0000009">
    <property type="term" value="F:alpha-1,6-mannosyltransferase activity"/>
    <property type="evidence" value="ECO:0007669"/>
    <property type="project" value="TreeGrafter"/>
</dbReference>
<keyword evidence="5" id="KW-0472">Membrane</keyword>
<evidence type="ECO:0000256" key="2">
    <source>
        <dbReference type="ARBA" id="ARBA00022676"/>
    </source>
</evidence>
<accession>A0AAE1C1X9</accession>
<dbReference type="PANTHER" id="PTHR31306">
    <property type="entry name" value="ALPHA-1,6-MANNOSYLTRANSFERASE MNN11-RELATED"/>
    <property type="match status" value="1"/>
</dbReference>
<proteinExistence type="inferred from homology"/>
<dbReference type="AlphaFoldDB" id="A0AAE1C1X9"/>
<keyword evidence="5" id="KW-1133">Transmembrane helix</keyword>
<evidence type="ECO:0000313" key="7">
    <source>
        <dbReference type="Proteomes" id="UP001274830"/>
    </source>
</evidence>
<dbReference type="GO" id="GO:0000136">
    <property type="term" value="C:mannan polymerase complex"/>
    <property type="evidence" value="ECO:0007669"/>
    <property type="project" value="TreeGrafter"/>
</dbReference>
<dbReference type="EMBL" id="JAUTXT010000016">
    <property type="protein sequence ID" value="KAK3675147.1"/>
    <property type="molecule type" value="Genomic_DNA"/>
</dbReference>
<dbReference type="Gene3D" id="3.90.550.10">
    <property type="entry name" value="Spore Coat Polysaccharide Biosynthesis Protein SpsA, Chain A"/>
    <property type="match status" value="1"/>
</dbReference>
<feature type="transmembrane region" description="Helical" evidence="5">
    <location>
        <begin position="36"/>
        <end position="55"/>
    </location>
</feature>
<reference evidence="6" key="1">
    <citation type="submission" date="2023-07" db="EMBL/GenBank/DDBJ databases">
        <title>Black Yeasts Isolated from many extreme environments.</title>
        <authorList>
            <person name="Coleine C."/>
            <person name="Stajich J.E."/>
            <person name="Selbmann L."/>
        </authorList>
    </citation>
    <scope>NUCLEOTIDE SEQUENCE</scope>
    <source>
        <strain evidence="6">CCFEE 5485</strain>
    </source>
</reference>
<evidence type="ECO:0000256" key="3">
    <source>
        <dbReference type="ARBA" id="ARBA00022679"/>
    </source>
</evidence>
<evidence type="ECO:0000313" key="6">
    <source>
        <dbReference type="EMBL" id="KAK3675147.1"/>
    </source>
</evidence>
<comment type="similarity">
    <text evidence="1">Belongs to the glycosyltransferase 34 family.</text>
</comment>
<evidence type="ECO:0000256" key="4">
    <source>
        <dbReference type="SAM" id="MobiDB-lite"/>
    </source>
</evidence>
<dbReference type="InterPro" id="IPR008630">
    <property type="entry name" value="Glyco_trans_34"/>
</dbReference>
<keyword evidence="7" id="KW-1185">Reference proteome</keyword>
<feature type="compositionally biased region" description="Low complexity" evidence="4">
    <location>
        <begin position="12"/>
        <end position="25"/>
    </location>
</feature>
<name>A0AAE1C1X9_9PEZI</name>
<dbReference type="PANTHER" id="PTHR31306:SF10">
    <property type="entry name" value="ALPHA-1,6-MANNOSYLTRANSFERASE MNN11-RELATED"/>
    <property type="match status" value="1"/>
</dbReference>
<dbReference type="InterPro" id="IPR029044">
    <property type="entry name" value="Nucleotide-diphossugar_trans"/>
</dbReference>
<organism evidence="6 7">
    <name type="scientific">Recurvomyces mirabilis</name>
    <dbReference type="NCBI Taxonomy" id="574656"/>
    <lineage>
        <taxon>Eukaryota</taxon>
        <taxon>Fungi</taxon>
        <taxon>Dikarya</taxon>
        <taxon>Ascomycota</taxon>
        <taxon>Pezizomycotina</taxon>
        <taxon>Dothideomycetes</taxon>
        <taxon>Dothideomycetidae</taxon>
        <taxon>Mycosphaerellales</taxon>
        <taxon>Teratosphaeriaceae</taxon>
        <taxon>Recurvomyces</taxon>
    </lineage>
</organism>
<dbReference type="GO" id="GO:0003677">
    <property type="term" value="F:DNA binding"/>
    <property type="evidence" value="ECO:0007669"/>
    <property type="project" value="UniProtKB-KW"/>
</dbReference>
<dbReference type="Proteomes" id="UP001274830">
    <property type="component" value="Unassembled WGS sequence"/>
</dbReference>
<dbReference type="Pfam" id="PF05637">
    <property type="entry name" value="Glyco_transf_34"/>
    <property type="match status" value="1"/>
</dbReference>
<keyword evidence="5" id="KW-0812">Transmembrane</keyword>